<feature type="binding site" evidence="7">
    <location>
        <position position="69"/>
    </location>
    <ligand>
        <name>Zn(2+)</name>
        <dbReference type="ChEBI" id="CHEBI:29105"/>
    </ligand>
</feature>
<reference evidence="9 10" key="1">
    <citation type="submission" date="2014-09" db="EMBL/GenBank/DDBJ databases">
        <title>Vibrio maritimus JCM 19235. (C45) whole genome shotgun sequence.</title>
        <authorList>
            <person name="Sawabe T."/>
            <person name="Meirelles P."/>
            <person name="Nakanishi M."/>
            <person name="Sayaka M."/>
            <person name="Hattori M."/>
            <person name="Ohkuma M."/>
        </authorList>
    </citation>
    <scope>NUCLEOTIDE SEQUENCE [LARGE SCALE GENOMIC DNA]</scope>
    <source>
        <strain evidence="10">JCM19235</strain>
    </source>
</reference>
<evidence type="ECO:0000256" key="7">
    <source>
        <dbReference type="PIRSR" id="PIRSR604254-1"/>
    </source>
</evidence>
<dbReference type="GO" id="GO:0046872">
    <property type="term" value="F:metal ion binding"/>
    <property type="evidence" value="ECO:0007669"/>
    <property type="project" value="UniProtKB-KW"/>
</dbReference>
<dbReference type="NCBIfam" id="TIGR01065">
    <property type="entry name" value="hlyIII"/>
    <property type="match status" value="1"/>
</dbReference>
<feature type="binding site" evidence="7">
    <location>
        <position position="195"/>
    </location>
    <ligand>
        <name>Zn(2+)</name>
        <dbReference type="ChEBI" id="CHEBI:29105"/>
    </ligand>
</feature>
<dbReference type="OrthoDB" id="9813689at2"/>
<dbReference type="GO" id="GO:0005886">
    <property type="term" value="C:plasma membrane"/>
    <property type="evidence" value="ECO:0007669"/>
    <property type="project" value="UniProtKB-SubCell"/>
</dbReference>
<evidence type="ECO:0000256" key="4">
    <source>
        <dbReference type="ARBA" id="ARBA00022692"/>
    </source>
</evidence>
<dbReference type="Proteomes" id="UP000029228">
    <property type="component" value="Unassembled WGS sequence"/>
</dbReference>
<dbReference type="STRING" id="990268.JCM19235_3284"/>
<feature type="transmembrane region" description="Helical" evidence="8">
    <location>
        <begin position="21"/>
        <end position="39"/>
    </location>
</feature>
<comment type="subcellular location">
    <subcellularLocation>
        <location evidence="1">Cell membrane</location>
        <topology evidence="1">Multi-pass membrane protein</topology>
    </subcellularLocation>
</comment>
<comment type="similarity">
    <text evidence="2">Belongs to the UPF0073 (Hly-III) family.</text>
</comment>
<dbReference type="InterPro" id="IPR005744">
    <property type="entry name" value="Hy-lIII"/>
</dbReference>
<dbReference type="AlphaFoldDB" id="A0A090S7M9"/>
<dbReference type="PANTHER" id="PTHR20855:SF3">
    <property type="entry name" value="LD03007P"/>
    <property type="match status" value="1"/>
</dbReference>
<keyword evidence="4 8" id="KW-0812">Transmembrane</keyword>
<feature type="transmembrane region" description="Helical" evidence="8">
    <location>
        <begin position="163"/>
        <end position="183"/>
    </location>
</feature>
<accession>A0A090S7M9</accession>
<sequence>MSTITSNYSLREEWANSVTHGIGVILSIIGLIMLLQRSLAAGADVMTITSMSLYGGSMITLFLASTLYHSIPNPSSKRWLKTFDHCAIFLLIAGSYTPFMLVSLRTPLAVGLMIVIWALAVIGIIIKLFFVYRFKRASLITYLVMGWLSLIVIYQLAKHLDPSGLILLAAGGAIYTLGVVFYANKRIPYNHAIWHLFVLGGAACHFFAVYWYVEPV</sequence>
<dbReference type="PANTHER" id="PTHR20855">
    <property type="entry name" value="ADIPOR/PROGESTIN RECEPTOR-RELATED"/>
    <property type="match status" value="1"/>
</dbReference>
<reference evidence="9 10" key="2">
    <citation type="submission" date="2014-09" db="EMBL/GenBank/DDBJ databases">
        <authorList>
            <consortium name="NBRP consortium"/>
            <person name="Sawabe T."/>
            <person name="Meirelles P."/>
            <person name="Nakanishi M."/>
            <person name="Sayaka M."/>
            <person name="Hattori M."/>
            <person name="Ohkuma M."/>
        </authorList>
    </citation>
    <scope>NUCLEOTIDE SEQUENCE [LARGE SCALE GENOMIC DNA]</scope>
    <source>
        <strain evidence="10">JCM19235</strain>
    </source>
</reference>
<feature type="transmembrane region" description="Helical" evidence="8">
    <location>
        <begin position="192"/>
        <end position="213"/>
    </location>
</feature>
<name>A0A090S7M9_9VIBR</name>
<keyword evidence="7" id="KW-0479">Metal-binding</keyword>
<evidence type="ECO:0000256" key="1">
    <source>
        <dbReference type="ARBA" id="ARBA00004651"/>
    </source>
</evidence>
<evidence type="ECO:0000256" key="3">
    <source>
        <dbReference type="ARBA" id="ARBA00022475"/>
    </source>
</evidence>
<evidence type="ECO:0000256" key="5">
    <source>
        <dbReference type="ARBA" id="ARBA00022989"/>
    </source>
</evidence>
<feature type="transmembrane region" description="Helical" evidence="8">
    <location>
        <begin position="108"/>
        <end position="132"/>
    </location>
</feature>
<evidence type="ECO:0000256" key="8">
    <source>
        <dbReference type="SAM" id="Phobius"/>
    </source>
</evidence>
<feature type="transmembrane region" description="Helical" evidence="8">
    <location>
        <begin position="51"/>
        <end position="71"/>
    </location>
</feature>
<keyword evidence="5 8" id="KW-1133">Transmembrane helix</keyword>
<feature type="transmembrane region" description="Helical" evidence="8">
    <location>
        <begin position="83"/>
        <end position="102"/>
    </location>
</feature>
<keyword evidence="7" id="KW-0862">Zinc</keyword>
<keyword evidence="6 8" id="KW-0472">Membrane</keyword>
<keyword evidence="10" id="KW-1185">Reference proteome</keyword>
<organism evidence="9 10">
    <name type="scientific">Vibrio maritimus</name>
    <dbReference type="NCBI Taxonomy" id="990268"/>
    <lineage>
        <taxon>Bacteria</taxon>
        <taxon>Pseudomonadati</taxon>
        <taxon>Pseudomonadota</taxon>
        <taxon>Gammaproteobacteria</taxon>
        <taxon>Vibrionales</taxon>
        <taxon>Vibrionaceae</taxon>
        <taxon>Vibrio</taxon>
    </lineage>
</organism>
<dbReference type="Pfam" id="PF03006">
    <property type="entry name" value="HlyIII"/>
    <property type="match status" value="1"/>
</dbReference>
<feature type="binding site" evidence="7">
    <location>
        <position position="191"/>
    </location>
    <ligand>
        <name>Zn(2+)</name>
        <dbReference type="ChEBI" id="CHEBI:29105"/>
    </ligand>
</feature>
<evidence type="ECO:0000313" key="9">
    <source>
        <dbReference type="EMBL" id="GAL22818.1"/>
    </source>
</evidence>
<dbReference type="InterPro" id="IPR004254">
    <property type="entry name" value="AdipoR/HlyIII-related"/>
</dbReference>
<dbReference type="EMBL" id="BBMR01000016">
    <property type="protein sequence ID" value="GAL22818.1"/>
    <property type="molecule type" value="Genomic_DNA"/>
</dbReference>
<evidence type="ECO:0000256" key="2">
    <source>
        <dbReference type="ARBA" id="ARBA00008488"/>
    </source>
</evidence>
<gene>
    <name evidence="9" type="ORF">JCM19235_3284</name>
</gene>
<evidence type="ECO:0000256" key="6">
    <source>
        <dbReference type="ARBA" id="ARBA00023136"/>
    </source>
</evidence>
<evidence type="ECO:0000313" key="10">
    <source>
        <dbReference type="Proteomes" id="UP000029228"/>
    </source>
</evidence>
<dbReference type="GO" id="GO:0140911">
    <property type="term" value="F:pore-forming activity"/>
    <property type="evidence" value="ECO:0007669"/>
    <property type="project" value="InterPro"/>
</dbReference>
<feature type="transmembrane region" description="Helical" evidence="8">
    <location>
        <begin position="139"/>
        <end position="157"/>
    </location>
</feature>
<protein>
    <submittedName>
        <fullName evidence="9">Predicted membrane protein hemolysin III homolog</fullName>
    </submittedName>
</protein>
<dbReference type="NCBIfam" id="NF011669">
    <property type="entry name" value="PRK15087.1"/>
    <property type="match status" value="1"/>
</dbReference>
<proteinExistence type="inferred from homology"/>
<keyword evidence="3" id="KW-1003">Cell membrane</keyword>
<comment type="caution">
    <text evidence="9">The sequence shown here is derived from an EMBL/GenBank/DDBJ whole genome shotgun (WGS) entry which is preliminary data.</text>
</comment>